<dbReference type="InterPro" id="IPR000719">
    <property type="entry name" value="Prot_kinase_dom"/>
</dbReference>
<sequence>MHIREWRPDEYTAIESRGLVLSYAAILAHRGNVWFAVDPVTDSEYVVKALEKGDRELFILPWLLDHPALRNVVLPAEIITCEKSCLIIMPRLIPGTDLLFASHTPKHMTVMLHGFAGLIECVEVLHRNNIAHMDIDNENFVYADRDISFGSHFIKKGSVYLIDFGATRRFDSGPGTNVIIHDYKEAGGHYRPPEGKDAVDPYAYDIYSIGVNLKLCWEVSTVICQLYETLQLQ</sequence>
<keyword evidence="2" id="KW-0067">ATP-binding</keyword>
<dbReference type="AlphaFoldDB" id="A0A8K0XMN7"/>
<organism evidence="4 5">
    <name type="scientific">Cristinia sonorae</name>
    <dbReference type="NCBI Taxonomy" id="1940300"/>
    <lineage>
        <taxon>Eukaryota</taxon>
        <taxon>Fungi</taxon>
        <taxon>Dikarya</taxon>
        <taxon>Basidiomycota</taxon>
        <taxon>Agaricomycotina</taxon>
        <taxon>Agaricomycetes</taxon>
        <taxon>Agaricomycetidae</taxon>
        <taxon>Agaricales</taxon>
        <taxon>Pleurotineae</taxon>
        <taxon>Stephanosporaceae</taxon>
        <taxon>Cristinia</taxon>
    </lineage>
</organism>
<dbReference type="InterPro" id="IPR011009">
    <property type="entry name" value="Kinase-like_dom_sf"/>
</dbReference>
<dbReference type="PANTHER" id="PTHR24346:SF30">
    <property type="entry name" value="MATERNAL EMBRYONIC LEUCINE ZIPPER KINASE"/>
    <property type="match status" value="1"/>
</dbReference>
<evidence type="ECO:0000256" key="2">
    <source>
        <dbReference type="ARBA" id="ARBA00022840"/>
    </source>
</evidence>
<name>A0A8K0XMN7_9AGAR</name>
<dbReference type="GO" id="GO:0035556">
    <property type="term" value="P:intracellular signal transduction"/>
    <property type="evidence" value="ECO:0007669"/>
    <property type="project" value="TreeGrafter"/>
</dbReference>
<keyword evidence="4" id="KW-0418">Kinase</keyword>
<evidence type="ECO:0000313" key="5">
    <source>
        <dbReference type="Proteomes" id="UP000813824"/>
    </source>
</evidence>
<dbReference type="GO" id="GO:0005737">
    <property type="term" value="C:cytoplasm"/>
    <property type="evidence" value="ECO:0007669"/>
    <property type="project" value="TreeGrafter"/>
</dbReference>
<dbReference type="Gene3D" id="1.10.510.10">
    <property type="entry name" value="Transferase(Phosphotransferase) domain 1"/>
    <property type="match status" value="1"/>
</dbReference>
<keyword evidence="1" id="KW-0547">Nucleotide-binding</keyword>
<keyword evidence="5" id="KW-1185">Reference proteome</keyword>
<dbReference type="GO" id="GO:0004674">
    <property type="term" value="F:protein serine/threonine kinase activity"/>
    <property type="evidence" value="ECO:0007669"/>
    <property type="project" value="TreeGrafter"/>
</dbReference>
<dbReference type="SUPFAM" id="SSF56112">
    <property type="entry name" value="Protein kinase-like (PK-like)"/>
    <property type="match status" value="1"/>
</dbReference>
<evidence type="ECO:0000256" key="1">
    <source>
        <dbReference type="ARBA" id="ARBA00022741"/>
    </source>
</evidence>
<dbReference type="Proteomes" id="UP000813824">
    <property type="component" value="Unassembled WGS sequence"/>
</dbReference>
<reference evidence="4" key="1">
    <citation type="journal article" date="2021" name="New Phytol.">
        <title>Evolutionary innovations through gain and loss of genes in the ectomycorrhizal Boletales.</title>
        <authorList>
            <person name="Wu G."/>
            <person name="Miyauchi S."/>
            <person name="Morin E."/>
            <person name="Kuo A."/>
            <person name="Drula E."/>
            <person name="Varga T."/>
            <person name="Kohler A."/>
            <person name="Feng B."/>
            <person name="Cao Y."/>
            <person name="Lipzen A."/>
            <person name="Daum C."/>
            <person name="Hundley H."/>
            <person name="Pangilinan J."/>
            <person name="Johnson J."/>
            <person name="Barry K."/>
            <person name="LaButti K."/>
            <person name="Ng V."/>
            <person name="Ahrendt S."/>
            <person name="Min B."/>
            <person name="Choi I.G."/>
            <person name="Park H."/>
            <person name="Plett J.M."/>
            <person name="Magnuson J."/>
            <person name="Spatafora J.W."/>
            <person name="Nagy L.G."/>
            <person name="Henrissat B."/>
            <person name="Grigoriev I.V."/>
            <person name="Yang Z.L."/>
            <person name="Xu J."/>
            <person name="Martin F.M."/>
        </authorList>
    </citation>
    <scope>NUCLEOTIDE SEQUENCE</scope>
    <source>
        <strain evidence="4">KKN 215</strain>
    </source>
</reference>
<dbReference type="GO" id="GO:0005524">
    <property type="term" value="F:ATP binding"/>
    <property type="evidence" value="ECO:0007669"/>
    <property type="project" value="UniProtKB-KW"/>
</dbReference>
<comment type="caution">
    <text evidence="4">The sequence shown here is derived from an EMBL/GenBank/DDBJ whole genome shotgun (WGS) entry which is preliminary data.</text>
</comment>
<evidence type="ECO:0000313" key="4">
    <source>
        <dbReference type="EMBL" id="KAH8094457.1"/>
    </source>
</evidence>
<protein>
    <submittedName>
        <fullName evidence="4">Kinase-like domain-containing protein</fullName>
    </submittedName>
</protein>
<feature type="domain" description="Protein kinase" evidence="3">
    <location>
        <begin position="6"/>
        <end position="233"/>
    </location>
</feature>
<dbReference type="PANTHER" id="PTHR24346">
    <property type="entry name" value="MAP/MICROTUBULE AFFINITY-REGULATING KINASE"/>
    <property type="match status" value="1"/>
</dbReference>
<dbReference type="EMBL" id="JAEVFJ010000026">
    <property type="protein sequence ID" value="KAH8094457.1"/>
    <property type="molecule type" value="Genomic_DNA"/>
</dbReference>
<dbReference type="Pfam" id="PF00069">
    <property type="entry name" value="Pkinase"/>
    <property type="match status" value="1"/>
</dbReference>
<dbReference type="OrthoDB" id="3224178at2759"/>
<keyword evidence="4" id="KW-0808">Transferase</keyword>
<accession>A0A8K0XMN7</accession>
<evidence type="ECO:0000259" key="3">
    <source>
        <dbReference type="PROSITE" id="PS50011"/>
    </source>
</evidence>
<proteinExistence type="predicted"/>
<gene>
    <name evidence="4" type="ORF">BXZ70DRAFT_947514</name>
</gene>
<dbReference type="PROSITE" id="PS50011">
    <property type="entry name" value="PROTEIN_KINASE_DOM"/>
    <property type="match status" value="1"/>
</dbReference>